<proteinExistence type="predicted"/>
<protein>
    <submittedName>
        <fullName evidence="1">Transposase</fullName>
    </submittedName>
</protein>
<dbReference type="Proteomes" id="UP001142057">
    <property type="component" value="Unassembled WGS sequence"/>
</dbReference>
<sequence>MKFDFKNIHIGSHIRKRVEEEEIDITRICNFHKTTEREIYKMYEQNSLDTEVLLQWSKLLKYDFFRIYNQHLILFSPEIRSDSASRIKVETSSLPKFRKNIYTKQVVDFILELINTGEKSSLQIVEEYRIPKSTLFKWIKKYNTEK</sequence>
<keyword evidence="2" id="KW-1185">Reference proteome</keyword>
<gene>
    <name evidence="1" type="ORF">NZD88_01535</name>
</gene>
<dbReference type="RefSeq" id="WP_259826889.1">
    <property type="nucleotide sequence ID" value="NZ_JANZQH010000001.1"/>
</dbReference>
<dbReference type="EMBL" id="JANZQH010000001">
    <property type="protein sequence ID" value="MCT2406236.1"/>
    <property type="molecule type" value="Genomic_DNA"/>
</dbReference>
<comment type="caution">
    <text evidence="1">The sequence shown here is derived from an EMBL/GenBank/DDBJ whole genome shotgun (WGS) entry which is preliminary data.</text>
</comment>
<reference evidence="1" key="1">
    <citation type="submission" date="2022-08" db="EMBL/GenBank/DDBJ databases">
        <title>Chryseobacterium antibioticum,isolated from the rhizosphere soil of Pyrola in Tibet.</title>
        <authorList>
            <person name="Kan Y."/>
        </authorList>
    </citation>
    <scope>NUCLEOTIDE SEQUENCE</scope>
    <source>
        <strain evidence="1">Pc2-12</strain>
    </source>
</reference>
<organism evidence="1 2">
    <name type="scientific">Chryseobacterium pyrolae</name>
    <dbReference type="NCBI Taxonomy" id="2987481"/>
    <lineage>
        <taxon>Bacteria</taxon>
        <taxon>Pseudomonadati</taxon>
        <taxon>Bacteroidota</taxon>
        <taxon>Flavobacteriia</taxon>
        <taxon>Flavobacteriales</taxon>
        <taxon>Weeksellaceae</taxon>
        <taxon>Chryseobacterium group</taxon>
        <taxon>Chryseobacterium</taxon>
    </lineage>
</organism>
<evidence type="ECO:0000313" key="1">
    <source>
        <dbReference type="EMBL" id="MCT2406236.1"/>
    </source>
</evidence>
<evidence type="ECO:0000313" key="2">
    <source>
        <dbReference type="Proteomes" id="UP001142057"/>
    </source>
</evidence>
<name>A0ABT2IC86_9FLAO</name>
<accession>A0ABT2IC86</accession>